<keyword evidence="2" id="KW-1185">Reference proteome</keyword>
<dbReference type="EMBL" id="JASCZI010121309">
    <property type="protein sequence ID" value="MED6161144.1"/>
    <property type="molecule type" value="Genomic_DNA"/>
</dbReference>
<gene>
    <name evidence="1" type="ORF">PIB30_057936</name>
</gene>
<organism evidence="1 2">
    <name type="scientific">Stylosanthes scabra</name>
    <dbReference type="NCBI Taxonomy" id="79078"/>
    <lineage>
        <taxon>Eukaryota</taxon>
        <taxon>Viridiplantae</taxon>
        <taxon>Streptophyta</taxon>
        <taxon>Embryophyta</taxon>
        <taxon>Tracheophyta</taxon>
        <taxon>Spermatophyta</taxon>
        <taxon>Magnoliopsida</taxon>
        <taxon>eudicotyledons</taxon>
        <taxon>Gunneridae</taxon>
        <taxon>Pentapetalae</taxon>
        <taxon>rosids</taxon>
        <taxon>fabids</taxon>
        <taxon>Fabales</taxon>
        <taxon>Fabaceae</taxon>
        <taxon>Papilionoideae</taxon>
        <taxon>50 kb inversion clade</taxon>
        <taxon>dalbergioids sensu lato</taxon>
        <taxon>Dalbergieae</taxon>
        <taxon>Pterocarpus clade</taxon>
        <taxon>Stylosanthes</taxon>
    </lineage>
</organism>
<evidence type="ECO:0000313" key="1">
    <source>
        <dbReference type="EMBL" id="MED6161144.1"/>
    </source>
</evidence>
<comment type="caution">
    <text evidence="1">The sequence shown here is derived from an EMBL/GenBank/DDBJ whole genome shotgun (WGS) entry which is preliminary data.</text>
</comment>
<reference evidence="1 2" key="1">
    <citation type="journal article" date="2023" name="Plants (Basel)">
        <title>Bridging the Gap: Combining Genomics and Transcriptomics Approaches to Understand Stylosanthes scabra, an Orphan Legume from the Brazilian Caatinga.</title>
        <authorList>
            <person name="Ferreira-Neto J.R.C."/>
            <person name="da Silva M.D."/>
            <person name="Binneck E."/>
            <person name="de Melo N.F."/>
            <person name="da Silva R.H."/>
            <person name="de Melo A.L.T.M."/>
            <person name="Pandolfi V."/>
            <person name="Bustamante F.O."/>
            <person name="Brasileiro-Vidal A.C."/>
            <person name="Benko-Iseppon A.M."/>
        </authorList>
    </citation>
    <scope>NUCLEOTIDE SEQUENCE [LARGE SCALE GENOMIC DNA]</scope>
    <source>
        <tissue evidence="1">Leaves</tissue>
    </source>
</reference>
<protein>
    <submittedName>
        <fullName evidence="1">Uncharacterized protein</fullName>
    </submittedName>
</protein>
<sequence>MFEALTVHVDLANGEGGNGNAIMNGIEVLKISNFVNNLDGQFGVDGRNAGGSNRGKWLRLEKKKEKIEENDIGITMDIQKRDQLSPQCTTTFSHKPSTFRLGTSGYTDTPETPRRYILYIGAVYGDSPQRDRFAMVNQDE</sequence>
<accession>A0ABU6UJN7</accession>
<proteinExistence type="predicted"/>
<name>A0ABU6UJN7_9FABA</name>
<evidence type="ECO:0000313" key="2">
    <source>
        <dbReference type="Proteomes" id="UP001341840"/>
    </source>
</evidence>
<dbReference type="Proteomes" id="UP001341840">
    <property type="component" value="Unassembled WGS sequence"/>
</dbReference>